<dbReference type="OrthoDB" id="2986495at2"/>
<dbReference type="Gene3D" id="2.40.110.10">
    <property type="entry name" value="Butyryl-CoA Dehydrogenase, subunit A, domain 2"/>
    <property type="match status" value="1"/>
</dbReference>
<name>A0A921NT27_9RHOB</name>
<evidence type="ECO:0000313" key="2">
    <source>
        <dbReference type="Proteomes" id="UP000698242"/>
    </source>
</evidence>
<reference evidence="1" key="1">
    <citation type="submission" date="2013-03" db="EMBL/GenBank/DDBJ databases">
        <title>Genome Sequence of the Profundibacterium mesophilum strain KAUST100406-0324T from Red Sea, a novel genus in the family Rhodobacteraceae.</title>
        <authorList>
            <person name="Essack M."/>
            <person name="Alam I."/>
            <person name="Lafi F."/>
            <person name="Alawi W."/>
            <person name="Kamanu F."/>
            <person name="Al-Suwailem A."/>
            <person name="Lee O.O."/>
            <person name="Xu Y."/>
            <person name="Bajic V."/>
            <person name="Qian P.-Y."/>
            <person name="Archer J."/>
        </authorList>
    </citation>
    <scope>NUCLEOTIDE SEQUENCE</scope>
    <source>
        <strain evidence="1">KAUST100406-0324</strain>
    </source>
</reference>
<dbReference type="InterPro" id="IPR036250">
    <property type="entry name" value="AcylCo_DH-like_C"/>
</dbReference>
<organism evidence="1 2">
    <name type="scientific">Profundibacterium mesophilum KAUST100406-0324</name>
    <dbReference type="NCBI Taxonomy" id="1037889"/>
    <lineage>
        <taxon>Bacteria</taxon>
        <taxon>Pseudomonadati</taxon>
        <taxon>Pseudomonadota</taxon>
        <taxon>Alphaproteobacteria</taxon>
        <taxon>Rhodobacterales</taxon>
        <taxon>Roseobacteraceae</taxon>
        <taxon>Profundibacterium</taxon>
    </lineage>
</organism>
<dbReference type="SUPFAM" id="SSF47203">
    <property type="entry name" value="Acyl-CoA dehydrogenase C-terminal domain-like"/>
    <property type="match status" value="1"/>
</dbReference>
<accession>A0A921NT27</accession>
<dbReference type="EMBL" id="APKE01000019">
    <property type="protein sequence ID" value="KAF0676054.1"/>
    <property type="molecule type" value="Genomic_DNA"/>
</dbReference>
<evidence type="ECO:0000313" key="1">
    <source>
        <dbReference type="EMBL" id="KAF0676054.1"/>
    </source>
</evidence>
<dbReference type="Gene3D" id="1.20.140.10">
    <property type="entry name" value="Butyryl-CoA Dehydrogenase, subunit A, domain 3"/>
    <property type="match status" value="1"/>
</dbReference>
<dbReference type="InterPro" id="IPR009100">
    <property type="entry name" value="AcylCoA_DH/oxidase_NM_dom_sf"/>
</dbReference>
<gene>
    <name evidence="1" type="ORF">PMES_01618</name>
</gene>
<sequence>MIKESCDAVAALAGPERADLDMVAMVEAMRRGGLLGACAPGADGASGLAHYPADPAQLHEALVCIGEADLSAGRIFEGHVNAVKLVDMMGRGETRADLLEAARHGALFGVWGAEGPAPVRIKDGRLAGEKLFASGANVIDHAVITAKGPDGQIQLVILPKDRLEGRLFPEEWHMSGMQATASGRCDLNGIALRGEDFLGAPGQYLCEPHFQGGVWRYAAVQAGAMRAMTRSCAAQLDARGQLEDPVQIERLRQMTVACETCLMWTLRAARAVEAPDTAPVAAATSIMARLQTAREATGLIAMMDDALGAASFAISHPVERRRRDLQVYLRQAGPDAMGRRAMRMLLDDPQAAGDWALA</sequence>
<dbReference type="RefSeq" id="WP_159965174.1">
    <property type="nucleotide sequence ID" value="NZ_APKE01000019.1"/>
</dbReference>
<dbReference type="SUPFAM" id="SSF56645">
    <property type="entry name" value="Acyl-CoA dehydrogenase NM domain-like"/>
    <property type="match status" value="1"/>
</dbReference>
<dbReference type="Proteomes" id="UP000698242">
    <property type="component" value="Unassembled WGS sequence"/>
</dbReference>
<comment type="caution">
    <text evidence="1">The sequence shown here is derived from an EMBL/GenBank/DDBJ whole genome shotgun (WGS) entry which is preliminary data.</text>
</comment>
<dbReference type="GO" id="GO:0050660">
    <property type="term" value="F:flavin adenine dinucleotide binding"/>
    <property type="evidence" value="ECO:0007669"/>
    <property type="project" value="InterPro"/>
</dbReference>
<dbReference type="InterPro" id="IPR037069">
    <property type="entry name" value="AcylCoA_DH/ox_N_sf"/>
</dbReference>
<dbReference type="EC" id="1.3.99.16" evidence="1"/>
<keyword evidence="1" id="KW-0560">Oxidoreductase</keyword>
<dbReference type="Gene3D" id="1.10.540.10">
    <property type="entry name" value="Acyl-CoA dehydrogenase/oxidase, N-terminal domain"/>
    <property type="match status" value="1"/>
</dbReference>
<proteinExistence type="predicted"/>
<keyword evidence="2" id="KW-1185">Reference proteome</keyword>
<protein>
    <submittedName>
        <fullName evidence="1">Isoquinoline 1-oxidoreductase</fullName>
        <ecNumber evidence="1">1.3.99.16</ecNumber>
    </submittedName>
</protein>
<dbReference type="GO" id="GO:0047121">
    <property type="term" value="F:isoquinoline 1-oxidoreductase activity"/>
    <property type="evidence" value="ECO:0007669"/>
    <property type="project" value="UniProtKB-EC"/>
</dbReference>
<dbReference type="AlphaFoldDB" id="A0A921NT27"/>
<dbReference type="InterPro" id="IPR046373">
    <property type="entry name" value="Acyl-CoA_Oxase/DH_mid-dom_sf"/>
</dbReference>